<keyword evidence="3 7" id="KW-0812">Transmembrane</keyword>
<dbReference type="InterPro" id="IPR001851">
    <property type="entry name" value="ABC_transp_permease"/>
</dbReference>
<gene>
    <name evidence="8" type="ORF">CP977_31185</name>
</gene>
<feature type="transmembrane region" description="Helical" evidence="7">
    <location>
        <begin position="139"/>
        <end position="158"/>
    </location>
</feature>
<feature type="region of interest" description="Disordered" evidence="6">
    <location>
        <begin position="342"/>
        <end position="364"/>
    </location>
</feature>
<keyword evidence="4 7" id="KW-1133">Transmembrane helix</keyword>
<evidence type="ECO:0000256" key="7">
    <source>
        <dbReference type="SAM" id="Phobius"/>
    </source>
</evidence>
<organism evidence="8 9">
    <name type="scientific">Streptomyces cinereoruber</name>
    <dbReference type="NCBI Taxonomy" id="67260"/>
    <lineage>
        <taxon>Bacteria</taxon>
        <taxon>Bacillati</taxon>
        <taxon>Actinomycetota</taxon>
        <taxon>Actinomycetes</taxon>
        <taxon>Kitasatosporales</taxon>
        <taxon>Streptomycetaceae</taxon>
        <taxon>Streptomyces</taxon>
    </lineage>
</organism>
<feature type="transmembrane region" description="Helical" evidence="7">
    <location>
        <begin position="281"/>
        <end position="302"/>
    </location>
</feature>
<feature type="compositionally biased region" description="Gly residues" evidence="6">
    <location>
        <begin position="347"/>
        <end position="357"/>
    </location>
</feature>
<evidence type="ECO:0000256" key="2">
    <source>
        <dbReference type="ARBA" id="ARBA00022475"/>
    </source>
</evidence>
<feature type="transmembrane region" description="Helical" evidence="7">
    <location>
        <begin position="85"/>
        <end position="103"/>
    </location>
</feature>
<feature type="transmembrane region" description="Helical" evidence="7">
    <location>
        <begin position="230"/>
        <end position="251"/>
    </location>
</feature>
<evidence type="ECO:0000256" key="6">
    <source>
        <dbReference type="SAM" id="MobiDB-lite"/>
    </source>
</evidence>
<evidence type="ECO:0000256" key="3">
    <source>
        <dbReference type="ARBA" id="ARBA00022692"/>
    </source>
</evidence>
<keyword evidence="9" id="KW-1185">Reference proteome</keyword>
<dbReference type="PANTHER" id="PTHR32196">
    <property type="entry name" value="ABC TRANSPORTER PERMEASE PROTEIN YPHD-RELATED-RELATED"/>
    <property type="match status" value="1"/>
</dbReference>
<protein>
    <submittedName>
        <fullName evidence="8">ABC transporter permease</fullName>
    </submittedName>
</protein>
<evidence type="ECO:0000256" key="4">
    <source>
        <dbReference type="ARBA" id="ARBA00022989"/>
    </source>
</evidence>
<accession>A0ABX6BLA2</accession>
<sequence length="364" mass="38081">MSRNDDSTAVRTGSGRRRAPWIRHLSFTRIGVIYVWLALVVVFSIWAPETFPSMTTVRSVLNGMAVPGLMALALVVPLSARTFDLSIGNAMGLANLLVAWLLVVRGWDVLPAIAVTVLAGLAMGVFNGLVVVSSRIDSFIGTLATGALFATVGSMLSVQTITGGPLVGPFGELATTGFFGLHVPLFMMLVVALATWFFQAYTVTGRRVYALGFSERASELVGIRVRRLRFAGLIVTGLIVGVAGVLLASSVQSGSPNIGPPYLLDAYAAVFLGATQFGGRFNAWGTVAAVLLIATGTNGIYLVGGEPWAQSMFSGVVLLLALGASNLEQAIRARSWIRAKARQRSGPRGGAQTGGSGPLATAAP</sequence>
<reference evidence="8 9" key="1">
    <citation type="submission" date="2017-09" db="EMBL/GenBank/DDBJ databases">
        <authorList>
            <person name="Lee N."/>
            <person name="Cho B.-K."/>
        </authorList>
    </citation>
    <scope>NUCLEOTIDE SEQUENCE [LARGE SCALE GENOMIC DNA]</scope>
    <source>
        <strain evidence="8 9">ATCC 19740</strain>
    </source>
</reference>
<feature type="transmembrane region" description="Helical" evidence="7">
    <location>
        <begin position="109"/>
        <end position="132"/>
    </location>
</feature>
<dbReference type="Proteomes" id="UP000326029">
    <property type="component" value="Chromosome"/>
</dbReference>
<keyword evidence="2" id="KW-1003">Cell membrane</keyword>
<dbReference type="GeneID" id="95458229"/>
<dbReference type="RefSeq" id="WP_152371260.1">
    <property type="nucleotide sequence ID" value="NZ_CP023693.1"/>
</dbReference>
<feature type="transmembrane region" description="Helical" evidence="7">
    <location>
        <begin position="59"/>
        <end position="78"/>
    </location>
</feature>
<comment type="subcellular location">
    <subcellularLocation>
        <location evidence="1">Cell membrane</location>
        <topology evidence="1">Multi-pass membrane protein</topology>
    </subcellularLocation>
</comment>
<dbReference type="EMBL" id="CP023693">
    <property type="protein sequence ID" value="QEV36088.1"/>
    <property type="molecule type" value="Genomic_DNA"/>
</dbReference>
<dbReference type="CDD" id="cd06579">
    <property type="entry name" value="TM_PBP1_transp_AraH_like"/>
    <property type="match status" value="1"/>
</dbReference>
<feature type="transmembrane region" description="Helical" evidence="7">
    <location>
        <begin position="26"/>
        <end position="47"/>
    </location>
</feature>
<feature type="transmembrane region" description="Helical" evidence="7">
    <location>
        <begin position="178"/>
        <end position="198"/>
    </location>
</feature>
<evidence type="ECO:0000256" key="5">
    <source>
        <dbReference type="ARBA" id="ARBA00023136"/>
    </source>
</evidence>
<dbReference type="Pfam" id="PF02653">
    <property type="entry name" value="BPD_transp_2"/>
    <property type="match status" value="1"/>
</dbReference>
<name>A0ABX6BLA2_9ACTN</name>
<proteinExistence type="predicted"/>
<evidence type="ECO:0000256" key="1">
    <source>
        <dbReference type="ARBA" id="ARBA00004651"/>
    </source>
</evidence>
<feature type="transmembrane region" description="Helical" evidence="7">
    <location>
        <begin position="308"/>
        <end position="327"/>
    </location>
</feature>
<evidence type="ECO:0000313" key="9">
    <source>
        <dbReference type="Proteomes" id="UP000326029"/>
    </source>
</evidence>
<keyword evidence="5 7" id="KW-0472">Membrane</keyword>
<evidence type="ECO:0000313" key="8">
    <source>
        <dbReference type="EMBL" id="QEV36088.1"/>
    </source>
</evidence>
<feature type="transmembrane region" description="Helical" evidence="7">
    <location>
        <begin position="257"/>
        <end position="274"/>
    </location>
</feature>
<dbReference type="PANTHER" id="PTHR32196:SF72">
    <property type="entry name" value="RIBOSE IMPORT PERMEASE PROTEIN RBSC"/>
    <property type="match status" value="1"/>
</dbReference>